<dbReference type="EMBL" id="JBEYBF010000043">
    <property type="protein sequence ID" value="MEU1956717.1"/>
    <property type="molecule type" value="Genomic_DNA"/>
</dbReference>
<accession>A0ABV2X0V3</accession>
<evidence type="ECO:0000313" key="2">
    <source>
        <dbReference type="EMBL" id="MEU1956717.1"/>
    </source>
</evidence>
<dbReference type="InterPro" id="IPR029045">
    <property type="entry name" value="ClpP/crotonase-like_dom_sf"/>
</dbReference>
<dbReference type="SUPFAM" id="SSF52096">
    <property type="entry name" value="ClpP/crotonase"/>
    <property type="match status" value="1"/>
</dbReference>
<dbReference type="InterPro" id="IPR001753">
    <property type="entry name" value="Enoyl-CoA_hydra/iso"/>
</dbReference>
<gene>
    <name evidence="2" type="ORF">ABZ510_33320</name>
</gene>
<keyword evidence="3" id="KW-1185">Reference proteome</keyword>
<reference evidence="2 3" key="1">
    <citation type="submission" date="2024-06" db="EMBL/GenBank/DDBJ databases">
        <title>The Natural Products Discovery Center: Release of the First 8490 Sequenced Strains for Exploring Actinobacteria Biosynthetic Diversity.</title>
        <authorList>
            <person name="Kalkreuter E."/>
            <person name="Kautsar S.A."/>
            <person name="Yang D."/>
            <person name="Bader C.D."/>
            <person name="Teijaro C.N."/>
            <person name="Fluegel L."/>
            <person name="Davis C.M."/>
            <person name="Simpson J.R."/>
            <person name="Lauterbach L."/>
            <person name="Steele A.D."/>
            <person name="Gui C."/>
            <person name="Meng S."/>
            <person name="Li G."/>
            <person name="Viehrig K."/>
            <person name="Ye F."/>
            <person name="Su P."/>
            <person name="Kiefer A.F."/>
            <person name="Nichols A."/>
            <person name="Cepeda A.J."/>
            <person name="Yan W."/>
            <person name="Fan B."/>
            <person name="Jiang Y."/>
            <person name="Adhikari A."/>
            <person name="Zheng C.-J."/>
            <person name="Schuster L."/>
            <person name="Cowan T.M."/>
            <person name="Smanski M.J."/>
            <person name="Chevrette M.G."/>
            <person name="De Carvalho L.P.S."/>
            <person name="Shen B."/>
        </authorList>
    </citation>
    <scope>NUCLEOTIDE SEQUENCE [LARGE SCALE GENOMIC DNA]</scope>
    <source>
        <strain evidence="2 3">NPDC019708</strain>
    </source>
</reference>
<dbReference type="Proteomes" id="UP001550628">
    <property type="component" value="Unassembled WGS sequence"/>
</dbReference>
<dbReference type="Pfam" id="PF00378">
    <property type="entry name" value="ECH_1"/>
    <property type="match status" value="1"/>
</dbReference>
<dbReference type="RefSeq" id="WP_356959235.1">
    <property type="nucleotide sequence ID" value="NZ_JBEYBD010000025.1"/>
</dbReference>
<dbReference type="Gene3D" id="1.10.12.10">
    <property type="entry name" value="Lyase 2-enoyl-coa Hydratase, Chain A, domain 2"/>
    <property type="match status" value="1"/>
</dbReference>
<proteinExistence type="inferred from homology"/>
<dbReference type="InterPro" id="IPR014748">
    <property type="entry name" value="Enoyl-CoA_hydra_C"/>
</dbReference>
<dbReference type="PANTHER" id="PTHR43459:SF3">
    <property type="entry name" value="ENOYL-COA HYDRATASE ECHA15 (ENOYL HYDRASE) (UNSATURATED ACYL-COA HYDRATASE) (CROTONASE)-RELATED"/>
    <property type="match status" value="1"/>
</dbReference>
<sequence length="263" mass="28254">MTNPETLEVSVKDGIAEIRLSRPDLYNRIDDQARAELITALAEAGSSDETRVIVLAAQGKVFSAGGDFQMMKRRHGDRPATDRGTAESRRLIETFLDTPVPVIAAVHGDAVGLGSTIVLSCDAVVAAKGVRIIDAHVKVGLVAGDGGAVMWPQSIGMVRTKRHLLTGDPVLAEDGYHMGMVSDLVETPAEVLPAARALAERMAALPPQAVRGTKKALNHIMRQRSAEVLELGLAYEAETMHSEDLMEAIAAFEERRPGRFTGR</sequence>
<evidence type="ECO:0000256" key="1">
    <source>
        <dbReference type="ARBA" id="ARBA00005254"/>
    </source>
</evidence>
<protein>
    <submittedName>
        <fullName evidence="2">Enoyl-CoA hydratase/isomerase family protein</fullName>
    </submittedName>
</protein>
<dbReference type="Gene3D" id="3.90.226.10">
    <property type="entry name" value="2-enoyl-CoA Hydratase, Chain A, domain 1"/>
    <property type="match status" value="1"/>
</dbReference>
<name>A0ABV2X0V3_9NOCA</name>
<comment type="caution">
    <text evidence="2">The sequence shown here is derived from an EMBL/GenBank/DDBJ whole genome shotgun (WGS) entry which is preliminary data.</text>
</comment>
<evidence type="ECO:0000313" key="3">
    <source>
        <dbReference type="Proteomes" id="UP001550628"/>
    </source>
</evidence>
<organism evidence="2 3">
    <name type="scientific">Nocardia rhamnosiphila</name>
    <dbReference type="NCBI Taxonomy" id="426716"/>
    <lineage>
        <taxon>Bacteria</taxon>
        <taxon>Bacillati</taxon>
        <taxon>Actinomycetota</taxon>
        <taxon>Actinomycetes</taxon>
        <taxon>Mycobacteriales</taxon>
        <taxon>Nocardiaceae</taxon>
        <taxon>Nocardia</taxon>
    </lineage>
</organism>
<dbReference type="CDD" id="cd06558">
    <property type="entry name" value="crotonase-like"/>
    <property type="match status" value="1"/>
</dbReference>
<dbReference type="PANTHER" id="PTHR43459">
    <property type="entry name" value="ENOYL-COA HYDRATASE"/>
    <property type="match status" value="1"/>
</dbReference>
<comment type="similarity">
    <text evidence="1">Belongs to the enoyl-CoA hydratase/isomerase family.</text>
</comment>